<dbReference type="STRING" id="1121324.CLIT_4c01040"/>
<dbReference type="Pfam" id="PF00582">
    <property type="entry name" value="Usp"/>
    <property type="match status" value="1"/>
</dbReference>
<dbReference type="SUPFAM" id="SSF52402">
    <property type="entry name" value="Adenine nucleotide alpha hydrolases-like"/>
    <property type="match status" value="1"/>
</dbReference>
<name>A0A069RQ06_PEPLI</name>
<dbReference type="PANTHER" id="PTHR46268">
    <property type="entry name" value="STRESS RESPONSE PROTEIN NHAX"/>
    <property type="match status" value="1"/>
</dbReference>
<reference evidence="4 5" key="1">
    <citation type="submission" date="2014-03" db="EMBL/GenBank/DDBJ databases">
        <title>Genome sequence of Clostridium litorale W6, DSM 5388.</title>
        <authorList>
            <person name="Poehlein A."/>
            <person name="Jagirdar A."/>
            <person name="Khonsari B."/>
            <person name="Chibani C.M."/>
            <person name="Gutierrez Gutierrez D.A."/>
            <person name="Davydova E."/>
            <person name="Alghaithi H.S."/>
            <person name="Nair K.P."/>
            <person name="Dhamotharan K."/>
            <person name="Chandran L."/>
            <person name="G W."/>
            <person name="Daniel R."/>
        </authorList>
    </citation>
    <scope>NUCLEOTIDE SEQUENCE [LARGE SCALE GENOMIC DNA]</scope>
    <source>
        <strain evidence="4 5">W6</strain>
    </source>
</reference>
<dbReference type="CDD" id="cd00293">
    <property type="entry name" value="USP-like"/>
    <property type="match status" value="1"/>
</dbReference>
<dbReference type="EMBL" id="JJMM01000004">
    <property type="protein sequence ID" value="KDR96267.1"/>
    <property type="molecule type" value="Genomic_DNA"/>
</dbReference>
<gene>
    <name evidence="4" type="ORF">CLIT_4c01040</name>
</gene>
<dbReference type="PRINTS" id="PR01438">
    <property type="entry name" value="UNVRSLSTRESS"/>
</dbReference>
<protein>
    <recommendedName>
        <fullName evidence="2">Universal stress protein</fullName>
    </recommendedName>
</protein>
<dbReference type="PANTHER" id="PTHR46268:SF6">
    <property type="entry name" value="UNIVERSAL STRESS PROTEIN UP12"/>
    <property type="match status" value="1"/>
</dbReference>
<dbReference type="RefSeq" id="WP_038262002.1">
    <property type="nucleotide sequence ID" value="NZ_FSRH01000009.1"/>
</dbReference>
<comment type="subcellular location">
    <subcellularLocation>
        <location evidence="2">Cytoplasm</location>
    </subcellularLocation>
</comment>
<accession>A0A069RQ06</accession>
<evidence type="ECO:0000256" key="1">
    <source>
        <dbReference type="ARBA" id="ARBA00008791"/>
    </source>
</evidence>
<dbReference type="InterPro" id="IPR014729">
    <property type="entry name" value="Rossmann-like_a/b/a_fold"/>
</dbReference>
<keyword evidence="5" id="KW-1185">Reference proteome</keyword>
<dbReference type="InterPro" id="IPR006016">
    <property type="entry name" value="UspA"/>
</dbReference>
<proteinExistence type="inferred from homology"/>
<dbReference type="Gene3D" id="3.40.50.620">
    <property type="entry name" value="HUPs"/>
    <property type="match status" value="1"/>
</dbReference>
<organism evidence="4 5">
    <name type="scientific">Peptoclostridium litorale DSM 5388</name>
    <dbReference type="NCBI Taxonomy" id="1121324"/>
    <lineage>
        <taxon>Bacteria</taxon>
        <taxon>Bacillati</taxon>
        <taxon>Bacillota</taxon>
        <taxon>Clostridia</taxon>
        <taxon>Peptostreptococcales</taxon>
        <taxon>Peptoclostridiaceae</taxon>
        <taxon>Peptoclostridium</taxon>
    </lineage>
</organism>
<dbReference type="Proteomes" id="UP000027946">
    <property type="component" value="Unassembled WGS sequence"/>
</dbReference>
<dbReference type="GO" id="GO:0005737">
    <property type="term" value="C:cytoplasm"/>
    <property type="evidence" value="ECO:0007669"/>
    <property type="project" value="UniProtKB-SubCell"/>
</dbReference>
<sequence>MKKILLPVDGSEFCTKAYDMAKDFAKKFGAEIAVIHVENIESSFSYAYTTTNFQSIDAYIKEKSEEIIEKAKKHFEGEDFKVTFETTTGDPASEIIDYAEKENCDLILICTHGMSTTRRFLIGSVANKVVHHATVPVFVIR</sequence>
<evidence type="ECO:0000256" key="2">
    <source>
        <dbReference type="PIRNR" id="PIRNR006276"/>
    </source>
</evidence>
<feature type="domain" description="UspA" evidence="3">
    <location>
        <begin position="1"/>
        <end position="141"/>
    </location>
</feature>
<evidence type="ECO:0000259" key="3">
    <source>
        <dbReference type="Pfam" id="PF00582"/>
    </source>
</evidence>
<dbReference type="eggNOG" id="COG0589">
    <property type="taxonomic scope" value="Bacteria"/>
</dbReference>
<dbReference type="AlphaFoldDB" id="A0A069RQ06"/>
<dbReference type="OrthoDB" id="9794782at2"/>
<evidence type="ECO:0000313" key="5">
    <source>
        <dbReference type="Proteomes" id="UP000027946"/>
    </source>
</evidence>
<dbReference type="InterPro" id="IPR006015">
    <property type="entry name" value="Universal_stress_UspA"/>
</dbReference>
<dbReference type="PIRSF" id="PIRSF006276">
    <property type="entry name" value="UspA"/>
    <property type="match status" value="1"/>
</dbReference>
<keyword evidence="2" id="KW-0963">Cytoplasm</keyword>
<comment type="caution">
    <text evidence="4">The sequence shown here is derived from an EMBL/GenBank/DDBJ whole genome shotgun (WGS) entry which is preliminary data.</text>
</comment>
<comment type="similarity">
    <text evidence="1 2">Belongs to the universal stress protein A family.</text>
</comment>
<evidence type="ECO:0000313" key="4">
    <source>
        <dbReference type="EMBL" id="KDR96267.1"/>
    </source>
</evidence>